<protein>
    <recommendedName>
        <fullName evidence="5">MYND-type domain-containing protein</fullName>
    </recommendedName>
</protein>
<feature type="domain" description="MYND-type" evidence="5">
    <location>
        <begin position="180"/>
        <end position="220"/>
    </location>
</feature>
<dbReference type="InterPro" id="IPR002893">
    <property type="entry name" value="Znf_MYND"/>
</dbReference>
<reference evidence="6" key="1">
    <citation type="submission" date="2023-08" db="EMBL/GenBank/DDBJ databases">
        <title>Black Yeasts Isolated from many extreme environments.</title>
        <authorList>
            <person name="Coleine C."/>
            <person name="Stajich J.E."/>
            <person name="Selbmann L."/>
        </authorList>
    </citation>
    <scope>NUCLEOTIDE SEQUENCE</scope>
    <source>
        <strain evidence="6">CCFEE 5810</strain>
    </source>
</reference>
<gene>
    <name evidence="6" type="ORF">LTR97_008504</name>
</gene>
<accession>A0AAN7W7W8</accession>
<dbReference type="PROSITE" id="PS01360">
    <property type="entry name" value="ZF_MYND_1"/>
    <property type="match status" value="1"/>
</dbReference>
<evidence type="ECO:0000256" key="4">
    <source>
        <dbReference type="PROSITE-ProRule" id="PRU00134"/>
    </source>
</evidence>
<dbReference type="EMBL" id="JAVRQU010000013">
    <property type="protein sequence ID" value="KAK5696084.1"/>
    <property type="molecule type" value="Genomic_DNA"/>
</dbReference>
<evidence type="ECO:0000313" key="6">
    <source>
        <dbReference type="EMBL" id="KAK5696084.1"/>
    </source>
</evidence>
<name>A0AAN7W7W8_9PEZI</name>
<dbReference type="SUPFAM" id="SSF144232">
    <property type="entry name" value="HIT/MYND zinc finger-like"/>
    <property type="match status" value="1"/>
</dbReference>
<comment type="caution">
    <text evidence="6">The sequence shown here is derived from an EMBL/GenBank/DDBJ whole genome shotgun (WGS) entry which is preliminary data.</text>
</comment>
<dbReference type="Pfam" id="PF01753">
    <property type="entry name" value="zf-MYND"/>
    <property type="match status" value="1"/>
</dbReference>
<keyword evidence="1" id="KW-0479">Metal-binding</keyword>
<evidence type="ECO:0000259" key="5">
    <source>
        <dbReference type="PROSITE" id="PS50865"/>
    </source>
</evidence>
<dbReference type="AlphaFoldDB" id="A0AAN7W7W8"/>
<dbReference type="GO" id="GO:0008270">
    <property type="term" value="F:zinc ion binding"/>
    <property type="evidence" value="ECO:0007669"/>
    <property type="project" value="UniProtKB-KW"/>
</dbReference>
<dbReference type="Gene3D" id="6.10.140.2220">
    <property type="match status" value="1"/>
</dbReference>
<keyword evidence="3" id="KW-0862">Zinc</keyword>
<dbReference type="PROSITE" id="PS50865">
    <property type="entry name" value="ZF_MYND_2"/>
    <property type="match status" value="1"/>
</dbReference>
<evidence type="ECO:0000256" key="3">
    <source>
        <dbReference type="ARBA" id="ARBA00022833"/>
    </source>
</evidence>
<sequence>MDVLVSKFNGLPRPMLAEDGLPSHWVFGVRCCLPNQEVLLVVRPQSKDIIQGLPSHPSVILSLSTPKDKARAIITLLLKGFAEIGDLDIVREPIEARGAVPWSWASDTPDLIPAIESELRTLGVREDLCSIDIASDEHVQILEDWVAEASSLRRSMLAQLPGAATRDTSLDPAQIGDSACHGCGVSQPWAGLKNCAACASAWYCSPACQKSSWKSHRSVCRATSKKAAVTHFTTEAHSNPTAQALARQINLILPTSPGRCNIAEPMRRLVMTGQDTSENLQLFFGSVSNQLPKQHRQCRLQVLLEPVPGSQAHALLSPLDQDCPVRSPRPISEAEQRDIDEVRMYQHILRQPGVVTAPNVFANINNNKYLLALDTMPEIRM</sequence>
<proteinExistence type="predicted"/>
<organism evidence="6 7">
    <name type="scientific">Elasticomyces elasticus</name>
    <dbReference type="NCBI Taxonomy" id="574655"/>
    <lineage>
        <taxon>Eukaryota</taxon>
        <taxon>Fungi</taxon>
        <taxon>Dikarya</taxon>
        <taxon>Ascomycota</taxon>
        <taxon>Pezizomycotina</taxon>
        <taxon>Dothideomycetes</taxon>
        <taxon>Dothideomycetidae</taxon>
        <taxon>Mycosphaerellales</taxon>
        <taxon>Teratosphaeriaceae</taxon>
        <taxon>Elasticomyces</taxon>
    </lineage>
</organism>
<evidence type="ECO:0000256" key="2">
    <source>
        <dbReference type="ARBA" id="ARBA00022771"/>
    </source>
</evidence>
<keyword evidence="2 4" id="KW-0863">Zinc-finger</keyword>
<evidence type="ECO:0000313" key="7">
    <source>
        <dbReference type="Proteomes" id="UP001310594"/>
    </source>
</evidence>
<evidence type="ECO:0000256" key="1">
    <source>
        <dbReference type="ARBA" id="ARBA00022723"/>
    </source>
</evidence>
<dbReference type="Proteomes" id="UP001310594">
    <property type="component" value="Unassembled WGS sequence"/>
</dbReference>